<dbReference type="SUPFAM" id="SSF49998">
    <property type="entry name" value="Amine oxidase catalytic domain"/>
    <property type="match status" value="1"/>
</dbReference>
<dbReference type="GO" id="GO:0008131">
    <property type="term" value="F:primary methylamine oxidase activity"/>
    <property type="evidence" value="ECO:0007669"/>
    <property type="project" value="UniProtKB-EC"/>
</dbReference>
<dbReference type="InterPro" id="IPR036460">
    <property type="entry name" value="Cu_amine_oxidase_C_sf"/>
</dbReference>
<dbReference type="EC" id="1.4.3.21" evidence="2"/>
<proteinExistence type="predicted"/>
<dbReference type="Gene3D" id="2.70.98.20">
    <property type="entry name" value="Copper amine oxidase, catalytic domain"/>
    <property type="match status" value="1"/>
</dbReference>
<dbReference type="GO" id="GO:0005507">
    <property type="term" value="F:copper ion binding"/>
    <property type="evidence" value="ECO:0007669"/>
    <property type="project" value="InterPro"/>
</dbReference>
<reference evidence="2 3" key="1">
    <citation type="submission" date="2019-05" db="EMBL/GenBank/DDBJ databases">
        <authorList>
            <consortium name="Pathogen Informatics"/>
        </authorList>
    </citation>
    <scope>NUCLEOTIDE SEQUENCE [LARGE SCALE GENOMIC DNA]</scope>
    <source>
        <strain evidence="2 3">NCTC13032</strain>
    </source>
</reference>
<protein>
    <submittedName>
        <fullName evidence="2">Primary amine oxidase</fullName>
        <ecNumber evidence="2">1.4.3.21</ecNumber>
    </submittedName>
</protein>
<feature type="region of interest" description="Disordered" evidence="1">
    <location>
        <begin position="1"/>
        <end position="26"/>
    </location>
</feature>
<dbReference type="GO" id="GO:0009308">
    <property type="term" value="P:amine metabolic process"/>
    <property type="evidence" value="ECO:0007669"/>
    <property type="project" value="InterPro"/>
</dbReference>
<sequence>MDGTNNSLVAMDPEVKPNTAGGPRTSTLQINQYNIDSEQQAAQKFDPGTIRLLSNHQQREPHGQPGLPTRSSLMQAVRTRWRPAPNLPRMSGSIIA</sequence>
<dbReference type="EMBL" id="LR590464">
    <property type="protein sequence ID" value="VTP68963.1"/>
    <property type="molecule type" value="Genomic_DNA"/>
</dbReference>
<dbReference type="AlphaFoldDB" id="A0A4V6JJI3"/>
<name>A0A4V6JJI3_9ENTR</name>
<organism evidence="2 3">
    <name type="scientific">Leclercia adecarboxylata</name>
    <dbReference type="NCBI Taxonomy" id="83655"/>
    <lineage>
        <taxon>Bacteria</taxon>
        <taxon>Pseudomonadati</taxon>
        <taxon>Pseudomonadota</taxon>
        <taxon>Gammaproteobacteria</taxon>
        <taxon>Enterobacterales</taxon>
        <taxon>Enterobacteriaceae</taxon>
        <taxon>Leclercia</taxon>
    </lineage>
</organism>
<evidence type="ECO:0000313" key="2">
    <source>
        <dbReference type="EMBL" id="VTP68963.1"/>
    </source>
</evidence>
<evidence type="ECO:0000256" key="1">
    <source>
        <dbReference type="SAM" id="MobiDB-lite"/>
    </source>
</evidence>
<keyword evidence="2" id="KW-0560">Oxidoreductase</keyword>
<evidence type="ECO:0000313" key="3">
    <source>
        <dbReference type="Proteomes" id="UP000310719"/>
    </source>
</evidence>
<accession>A0A4V6JJI3</accession>
<gene>
    <name evidence="2" type="primary">maoA_3</name>
    <name evidence="2" type="ORF">NCTC13032_03853</name>
</gene>
<dbReference type="GO" id="GO:0048038">
    <property type="term" value="F:quinone binding"/>
    <property type="evidence" value="ECO:0007669"/>
    <property type="project" value="InterPro"/>
</dbReference>
<dbReference type="Proteomes" id="UP000310719">
    <property type="component" value="Chromosome"/>
</dbReference>